<dbReference type="RefSeq" id="WP_042730969.1">
    <property type="nucleotide sequence ID" value="NZ_JXNZ01000164.1"/>
</dbReference>
<dbReference type="AlphaFoldDB" id="A0A0D0MRW6"/>
<name>A0A0D0MRW6_PSEFL</name>
<evidence type="ECO:0000313" key="3">
    <source>
        <dbReference type="Proteomes" id="UP000032101"/>
    </source>
</evidence>
<evidence type="ECO:0000313" key="2">
    <source>
        <dbReference type="EMBL" id="KIQ58195.1"/>
    </source>
</evidence>
<comment type="caution">
    <text evidence="2">The sequence shown here is derived from an EMBL/GenBank/DDBJ whole genome shotgun (WGS) entry which is preliminary data.</text>
</comment>
<feature type="region of interest" description="Disordered" evidence="1">
    <location>
        <begin position="44"/>
        <end position="71"/>
    </location>
</feature>
<dbReference type="OrthoDB" id="6116812at2"/>
<dbReference type="Proteomes" id="UP000032101">
    <property type="component" value="Unassembled WGS sequence"/>
</dbReference>
<evidence type="ECO:0000256" key="1">
    <source>
        <dbReference type="SAM" id="MobiDB-lite"/>
    </source>
</evidence>
<dbReference type="EMBL" id="JXNZ01000164">
    <property type="protein sequence ID" value="KIQ58195.1"/>
    <property type="molecule type" value="Genomic_DNA"/>
</dbReference>
<reference evidence="2 3" key="1">
    <citation type="submission" date="2015-01" db="EMBL/GenBank/DDBJ databases">
        <title>Draft Genome Sequence of the Biocontrol and Plant Growth-Promoting Rhizobacteria (PGPR) Pseudomonas fluorescens UM270.</title>
        <authorList>
            <person name="Hernandez-Salmeron J.E."/>
            <person name="Santoyo G."/>
            <person name="Moreno-Hagelsieb G."/>
            <person name="Hernandez-Leon R."/>
        </authorList>
    </citation>
    <scope>NUCLEOTIDE SEQUENCE [LARGE SCALE GENOMIC DNA]</scope>
    <source>
        <strain evidence="2 3">UM270</strain>
    </source>
</reference>
<dbReference type="PATRIC" id="fig|294.124.peg.3514"/>
<organism evidence="2 3">
    <name type="scientific">Pseudomonas fluorescens</name>
    <dbReference type="NCBI Taxonomy" id="294"/>
    <lineage>
        <taxon>Bacteria</taxon>
        <taxon>Pseudomonadati</taxon>
        <taxon>Pseudomonadota</taxon>
        <taxon>Gammaproteobacteria</taxon>
        <taxon>Pseudomonadales</taxon>
        <taxon>Pseudomonadaceae</taxon>
        <taxon>Pseudomonas</taxon>
    </lineage>
</organism>
<gene>
    <name evidence="2" type="ORF">RL74_17030</name>
</gene>
<sequence length="227" mass="25733">MAGRSTFELDVRGQLGVREQLALLSLPPKLRRRLLNQVTKRVRTMSRQRVRHQQNLDGSPFAPRKGDGKGKKKMEAGLAKLMVVTRLSADEAELGWKNALTRWVATQQHNGVSERRTAAQMRRWNKTAPGLAATDKQAKRLRRLGFRVRQAGKKTLSRPSVAWIQEHVNYAQAGLLIRILDDERNESSGAQSWEITLPKRQFIGASTQRDTSLLINQVLQQILTSPR</sequence>
<protein>
    <submittedName>
        <fullName evidence="2">Virion morphogenesis protein</fullName>
    </submittedName>
</protein>
<proteinExistence type="predicted"/>
<dbReference type="Pfam" id="PF05069">
    <property type="entry name" value="Phage_tail_S"/>
    <property type="match status" value="1"/>
</dbReference>
<accession>A0A0D0MRW6</accession>
<dbReference type="InterPro" id="IPR006522">
    <property type="entry name" value="Phage_virion_morphogenesis"/>
</dbReference>